<dbReference type="EMBL" id="JAOYFB010000002">
    <property type="protein sequence ID" value="KAK4006619.1"/>
    <property type="molecule type" value="Genomic_DNA"/>
</dbReference>
<organism evidence="1 2">
    <name type="scientific">Daphnia magna</name>
    <dbReference type="NCBI Taxonomy" id="35525"/>
    <lineage>
        <taxon>Eukaryota</taxon>
        <taxon>Metazoa</taxon>
        <taxon>Ecdysozoa</taxon>
        <taxon>Arthropoda</taxon>
        <taxon>Crustacea</taxon>
        <taxon>Branchiopoda</taxon>
        <taxon>Diplostraca</taxon>
        <taxon>Cladocera</taxon>
        <taxon>Anomopoda</taxon>
        <taxon>Daphniidae</taxon>
        <taxon>Daphnia</taxon>
    </lineage>
</organism>
<proteinExistence type="predicted"/>
<gene>
    <name evidence="1" type="ORF">OUZ56_011776</name>
</gene>
<evidence type="ECO:0000313" key="1">
    <source>
        <dbReference type="EMBL" id="KAK4006619.1"/>
    </source>
</evidence>
<protein>
    <submittedName>
        <fullName evidence="1">Uncharacterized protein</fullName>
    </submittedName>
</protein>
<evidence type="ECO:0000313" key="2">
    <source>
        <dbReference type="Proteomes" id="UP001234178"/>
    </source>
</evidence>
<reference evidence="1 2" key="1">
    <citation type="journal article" date="2023" name="Nucleic Acids Res.">
        <title>The hologenome of Daphnia magna reveals possible DNA methylation and microbiome-mediated evolution of the host genome.</title>
        <authorList>
            <person name="Chaturvedi A."/>
            <person name="Li X."/>
            <person name="Dhandapani V."/>
            <person name="Marshall H."/>
            <person name="Kissane S."/>
            <person name="Cuenca-Cambronero M."/>
            <person name="Asole G."/>
            <person name="Calvet F."/>
            <person name="Ruiz-Romero M."/>
            <person name="Marangio P."/>
            <person name="Guigo R."/>
            <person name="Rago D."/>
            <person name="Mirbahai L."/>
            <person name="Eastwood N."/>
            <person name="Colbourne J.K."/>
            <person name="Zhou J."/>
            <person name="Mallon E."/>
            <person name="Orsini L."/>
        </authorList>
    </citation>
    <scope>NUCLEOTIDE SEQUENCE [LARGE SCALE GENOMIC DNA]</scope>
    <source>
        <strain evidence="1">LRV0_1</strain>
    </source>
</reference>
<dbReference type="Proteomes" id="UP001234178">
    <property type="component" value="Unassembled WGS sequence"/>
</dbReference>
<comment type="caution">
    <text evidence="1">The sequence shown here is derived from an EMBL/GenBank/DDBJ whole genome shotgun (WGS) entry which is preliminary data.</text>
</comment>
<accession>A0ABQ9Z137</accession>
<sequence length="70" mass="7977">MLKFSDDETITHCRPLVFAVLVDIDERFSHMMSNNKLKISSNFGSLFQICIQCYKSGVTEEEVTIFGRGV</sequence>
<name>A0ABQ9Z137_9CRUS</name>
<keyword evidence="2" id="KW-1185">Reference proteome</keyword>